<dbReference type="InParanoid" id="A0A3Q7EYW0"/>
<protein>
    <submittedName>
        <fullName evidence="2">Uncharacterized protein</fullName>
    </submittedName>
</protein>
<organism evidence="2">
    <name type="scientific">Solanum lycopersicum</name>
    <name type="common">Tomato</name>
    <name type="synonym">Lycopersicon esculentum</name>
    <dbReference type="NCBI Taxonomy" id="4081"/>
    <lineage>
        <taxon>Eukaryota</taxon>
        <taxon>Viridiplantae</taxon>
        <taxon>Streptophyta</taxon>
        <taxon>Embryophyta</taxon>
        <taxon>Tracheophyta</taxon>
        <taxon>Spermatophyta</taxon>
        <taxon>Magnoliopsida</taxon>
        <taxon>eudicotyledons</taxon>
        <taxon>Gunneridae</taxon>
        <taxon>Pentapetalae</taxon>
        <taxon>asterids</taxon>
        <taxon>lamiids</taxon>
        <taxon>Solanales</taxon>
        <taxon>Solanaceae</taxon>
        <taxon>Solanoideae</taxon>
        <taxon>Solaneae</taxon>
        <taxon>Solanum</taxon>
        <taxon>Solanum subgen. Lycopersicon</taxon>
    </lineage>
</organism>
<keyword evidence="1" id="KW-0812">Transmembrane</keyword>
<keyword evidence="3" id="KW-1185">Reference proteome</keyword>
<dbReference type="AlphaFoldDB" id="A0A3Q7EYW0"/>
<accession>A0A3Q7EYW0</accession>
<keyword evidence="1" id="KW-0472">Membrane</keyword>
<proteinExistence type="predicted"/>
<evidence type="ECO:0000313" key="3">
    <source>
        <dbReference type="Proteomes" id="UP000004994"/>
    </source>
</evidence>
<reference evidence="2" key="2">
    <citation type="submission" date="2019-01" db="UniProtKB">
        <authorList>
            <consortium name="EnsemblPlants"/>
        </authorList>
    </citation>
    <scope>IDENTIFICATION</scope>
    <source>
        <strain evidence="2">cv. Heinz 1706</strain>
    </source>
</reference>
<keyword evidence="1" id="KW-1133">Transmembrane helix</keyword>
<dbReference type="Proteomes" id="UP000004994">
    <property type="component" value="Chromosome 2"/>
</dbReference>
<evidence type="ECO:0000313" key="2">
    <source>
        <dbReference type="EnsemblPlants" id="Solyc02g061880.1.1.1"/>
    </source>
</evidence>
<dbReference type="PaxDb" id="4081-Solyc02g061880.1.1"/>
<dbReference type="EnsemblPlants" id="Solyc02g061880.1.1">
    <property type="protein sequence ID" value="Solyc02g061880.1.1.1"/>
    <property type="gene ID" value="Solyc02g061880.1"/>
</dbReference>
<dbReference type="Gramene" id="Solyc02g061880.1.1">
    <property type="protein sequence ID" value="Solyc02g061880.1.1.1"/>
    <property type="gene ID" value="Solyc02g061880.1"/>
</dbReference>
<name>A0A3Q7EYW0_SOLLC</name>
<feature type="transmembrane region" description="Helical" evidence="1">
    <location>
        <begin position="12"/>
        <end position="33"/>
    </location>
</feature>
<sequence length="85" mass="9989">MWLLQKKKNALFVLIMTLLLTTKNLMCMLPLYLNQWFLTFHKDQNPKKMRIKSHFSGKIFILVIQICRVRVSCLSPTPTMTTSVC</sequence>
<reference evidence="2" key="1">
    <citation type="journal article" date="2012" name="Nature">
        <title>The tomato genome sequence provides insights into fleshy fruit evolution.</title>
        <authorList>
            <consortium name="Tomato Genome Consortium"/>
        </authorList>
    </citation>
    <scope>NUCLEOTIDE SEQUENCE [LARGE SCALE GENOMIC DNA]</scope>
    <source>
        <strain evidence="2">cv. Heinz 1706</strain>
    </source>
</reference>
<evidence type="ECO:0000256" key="1">
    <source>
        <dbReference type="SAM" id="Phobius"/>
    </source>
</evidence>